<reference evidence="1 2" key="1">
    <citation type="submission" date="2019-02" db="EMBL/GenBank/DDBJ databases">
        <title>Deep-cultivation of Planctomycetes and their phenomic and genomic characterization uncovers novel biology.</title>
        <authorList>
            <person name="Wiegand S."/>
            <person name="Jogler M."/>
            <person name="Boedeker C."/>
            <person name="Pinto D."/>
            <person name="Vollmers J."/>
            <person name="Rivas-Marin E."/>
            <person name="Kohn T."/>
            <person name="Peeters S.H."/>
            <person name="Heuer A."/>
            <person name="Rast P."/>
            <person name="Oberbeckmann S."/>
            <person name="Bunk B."/>
            <person name="Jeske O."/>
            <person name="Meyerdierks A."/>
            <person name="Storesund J.E."/>
            <person name="Kallscheuer N."/>
            <person name="Luecker S."/>
            <person name="Lage O.M."/>
            <person name="Pohl T."/>
            <person name="Merkel B.J."/>
            <person name="Hornburger P."/>
            <person name="Mueller R.-W."/>
            <person name="Bruemmer F."/>
            <person name="Labrenz M."/>
            <person name="Spormann A.M."/>
            <person name="Op den Camp H."/>
            <person name="Overmann J."/>
            <person name="Amann R."/>
            <person name="Jetten M.S.M."/>
            <person name="Mascher T."/>
            <person name="Medema M.H."/>
            <person name="Devos D.P."/>
            <person name="Kaster A.-K."/>
            <person name="Ovreas L."/>
            <person name="Rohde M."/>
            <person name="Galperin M.Y."/>
            <person name="Jogler C."/>
        </authorList>
    </citation>
    <scope>NUCLEOTIDE SEQUENCE [LARGE SCALE GENOMIC DNA]</scope>
    <source>
        <strain evidence="1 2">Q31a</strain>
    </source>
</reference>
<sequence length="59" mass="6775">MTVRTLASDPAPIAAAHPIRWVPIPTDVWARSMAPTLDQRDWSLRYSHIFVLTHETTYN</sequence>
<keyword evidence="2" id="KW-1185">Reference proteome</keyword>
<organism evidence="1 2">
    <name type="scientific">Aureliella helgolandensis</name>
    <dbReference type="NCBI Taxonomy" id="2527968"/>
    <lineage>
        <taxon>Bacteria</taxon>
        <taxon>Pseudomonadati</taxon>
        <taxon>Planctomycetota</taxon>
        <taxon>Planctomycetia</taxon>
        <taxon>Pirellulales</taxon>
        <taxon>Pirellulaceae</taxon>
        <taxon>Aureliella</taxon>
    </lineage>
</organism>
<accession>A0A518G9A8</accession>
<protein>
    <submittedName>
        <fullName evidence="1">Uncharacterized protein</fullName>
    </submittedName>
</protein>
<dbReference type="EMBL" id="CP036298">
    <property type="protein sequence ID" value="QDV25162.1"/>
    <property type="molecule type" value="Genomic_DNA"/>
</dbReference>
<gene>
    <name evidence="1" type="ORF">Q31a_34850</name>
</gene>
<proteinExistence type="predicted"/>
<evidence type="ECO:0000313" key="1">
    <source>
        <dbReference type="EMBL" id="QDV25162.1"/>
    </source>
</evidence>
<evidence type="ECO:0000313" key="2">
    <source>
        <dbReference type="Proteomes" id="UP000318017"/>
    </source>
</evidence>
<dbReference type="Proteomes" id="UP000318017">
    <property type="component" value="Chromosome"/>
</dbReference>
<dbReference type="AlphaFoldDB" id="A0A518G9A8"/>
<name>A0A518G9A8_9BACT</name>
<dbReference type="KEGG" id="ahel:Q31a_34850"/>